<evidence type="ECO:0000313" key="3">
    <source>
        <dbReference type="Proteomes" id="UP000054538"/>
    </source>
</evidence>
<organism evidence="2 3">
    <name type="scientific">Paxillus rubicundulus Ve08.2h10</name>
    <dbReference type="NCBI Taxonomy" id="930991"/>
    <lineage>
        <taxon>Eukaryota</taxon>
        <taxon>Fungi</taxon>
        <taxon>Dikarya</taxon>
        <taxon>Basidiomycota</taxon>
        <taxon>Agaricomycotina</taxon>
        <taxon>Agaricomycetes</taxon>
        <taxon>Agaricomycetidae</taxon>
        <taxon>Boletales</taxon>
        <taxon>Paxilineae</taxon>
        <taxon>Paxillaceae</taxon>
        <taxon>Paxillus</taxon>
    </lineage>
</organism>
<keyword evidence="3" id="KW-1185">Reference proteome</keyword>
<keyword evidence="1" id="KW-1133">Transmembrane helix</keyword>
<keyword evidence="1" id="KW-0812">Transmembrane</keyword>
<evidence type="ECO:0000256" key="1">
    <source>
        <dbReference type="SAM" id="Phobius"/>
    </source>
</evidence>
<dbReference type="InParanoid" id="A0A0D0CQT6"/>
<sequence>MHWQFQVPPLVDGTQVAYGLAGIVVAALVVANLSKRPNLDAIPTVGSSTWLGSWWAGIHFSARAADVLRDGYKNHKGTPFKVSNGCHWMVIRQQMTL</sequence>
<dbReference type="HOGENOM" id="CLU_2347361_0_0_1"/>
<dbReference type="Proteomes" id="UP000054538">
    <property type="component" value="Unassembled WGS sequence"/>
</dbReference>
<protein>
    <submittedName>
        <fullName evidence="2">Uncharacterized protein</fullName>
    </submittedName>
</protein>
<feature type="transmembrane region" description="Helical" evidence="1">
    <location>
        <begin position="15"/>
        <end position="33"/>
    </location>
</feature>
<dbReference type="EMBL" id="KN830020">
    <property type="protein sequence ID" value="KIK73176.1"/>
    <property type="molecule type" value="Genomic_DNA"/>
</dbReference>
<dbReference type="STRING" id="930991.A0A0D0CQT6"/>
<accession>A0A0D0CQT6</accession>
<reference evidence="3" key="2">
    <citation type="submission" date="2015-01" db="EMBL/GenBank/DDBJ databases">
        <title>Evolutionary Origins and Diversification of the Mycorrhizal Mutualists.</title>
        <authorList>
            <consortium name="DOE Joint Genome Institute"/>
            <consortium name="Mycorrhizal Genomics Consortium"/>
            <person name="Kohler A."/>
            <person name="Kuo A."/>
            <person name="Nagy L.G."/>
            <person name="Floudas D."/>
            <person name="Copeland A."/>
            <person name="Barry K.W."/>
            <person name="Cichocki N."/>
            <person name="Veneault-Fourrey C."/>
            <person name="LaButti K."/>
            <person name="Lindquist E.A."/>
            <person name="Lipzen A."/>
            <person name="Lundell T."/>
            <person name="Morin E."/>
            <person name="Murat C."/>
            <person name="Riley R."/>
            <person name="Ohm R."/>
            <person name="Sun H."/>
            <person name="Tunlid A."/>
            <person name="Henrissat B."/>
            <person name="Grigoriev I.V."/>
            <person name="Hibbett D.S."/>
            <person name="Martin F."/>
        </authorList>
    </citation>
    <scope>NUCLEOTIDE SEQUENCE [LARGE SCALE GENOMIC DNA]</scope>
    <source>
        <strain evidence="3">Ve08.2h10</strain>
    </source>
</reference>
<proteinExistence type="predicted"/>
<gene>
    <name evidence="2" type="ORF">PAXRUDRAFT_836312</name>
</gene>
<evidence type="ECO:0000313" key="2">
    <source>
        <dbReference type="EMBL" id="KIK73176.1"/>
    </source>
</evidence>
<reference evidence="2 3" key="1">
    <citation type="submission" date="2014-04" db="EMBL/GenBank/DDBJ databases">
        <authorList>
            <consortium name="DOE Joint Genome Institute"/>
            <person name="Kuo A."/>
            <person name="Kohler A."/>
            <person name="Jargeat P."/>
            <person name="Nagy L.G."/>
            <person name="Floudas D."/>
            <person name="Copeland A."/>
            <person name="Barry K.W."/>
            <person name="Cichocki N."/>
            <person name="Veneault-Fourrey C."/>
            <person name="LaButti K."/>
            <person name="Lindquist E.A."/>
            <person name="Lipzen A."/>
            <person name="Lundell T."/>
            <person name="Morin E."/>
            <person name="Murat C."/>
            <person name="Sun H."/>
            <person name="Tunlid A."/>
            <person name="Henrissat B."/>
            <person name="Grigoriev I.V."/>
            <person name="Hibbett D.S."/>
            <person name="Martin F."/>
            <person name="Nordberg H.P."/>
            <person name="Cantor M.N."/>
            <person name="Hua S.X."/>
        </authorList>
    </citation>
    <scope>NUCLEOTIDE SEQUENCE [LARGE SCALE GENOMIC DNA]</scope>
    <source>
        <strain evidence="2 3">Ve08.2h10</strain>
    </source>
</reference>
<name>A0A0D0CQT6_9AGAM</name>
<dbReference type="OrthoDB" id="2688948at2759"/>
<dbReference type="AlphaFoldDB" id="A0A0D0CQT6"/>
<keyword evidence="1" id="KW-0472">Membrane</keyword>